<gene>
    <name evidence="1" type="ORF">TSUD_248630</name>
</gene>
<proteinExistence type="predicted"/>
<keyword evidence="2" id="KW-1185">Reference proteome</keyword>
<dbReference type="EMBL" id="DF973179">
    <property type="protein sequence ID" value="GAU18161.1"/>
    <property type="molecule type" value="Genomic_DNA"/>
</dbReference>
<sequence>MDEETEEAVATNKAVVRSKRKKSRMNRFVFGTRSAIKKKMTEAVASNKAIRHLLASFNINEYLQAAAAFAFS</sequence>
<reference evidence="2" key="1">
    <citation type="journal article" date="2017" name="Front. Plant Sci.">
        <title>Climate Clever Clovers: New Paradigm to Reduce the Environmental Footprint of Ruminants by Breeding Low Methanogenic Forages Utilizing Haplotype Variation.</title>
        <authorList>
            <person name="Kaur P."/>
            <person name="Appels R."/>
            <person name="Bayer P.E."/>
            <person name="Keeble-Gagnere G."/>
            <person name="Wang J."/>
            <person name="Hirakawa H."/>
            <person name="Shirasawa K."/>
            <person name="Vercoe P."/>
            <person name="Stefanova K."/>
            <person name="Durmic Z."/>
            <person name="Nichols P."/>
            <person name="Revell C."/>
            <person name="Isobe S.N."/>
            <person name="Edwards D."/>
            <person name="Erskine W."/>
        </authorList>
    </citation>
    <scope>NUCLEOTIDE SEQUENCE [LARGE SCALE GENOMIC DNA]</scope>
    <source>
        <strain evidence="2">cv. Daliak</strain>
    </source>
</reference>
<name>A0A2Z6LPA3_TRISU</name>
<evidence type="ECO:0000313" key="1">
    <source>
        <dbReference type="EMBL" id="GAU18161.1"/>
    </source>
</evidence>
<protein>
    <submittedName>
        <fullName evidence="1">Uncharacterized protein</fullName>
    </submittedName>
</protein>
<accession>A0A2Z6LPA3</accession>
<organism evidence="1 2">
    <name type="scientific">Trifolium subterraneum</name>
    <name type="common">Subterranean clover</name>
    <dbReference type="NCBI Taxonomy" id="3900"/>
    <lineage>
        <taxon>Eukaryota</taxon>
        <taxon>Viridiplantae</taxon>
        <taxon>Streptophyta</taxon>
        <taxon>Embryophyta</taxon>
        <taxon>Tracheophyta</taxon>
        <taxon>Spermatophyta</taxon>
        <taxon>Magnoliopsida</taxon>
        <taxon>eudicotyledons</taxon>
        <taxon>Gunneridae</taxon>
        <taxon>Pentapetalae</taxon>
        <taxon>rosids</taxon>
        <taxon>fabids</taxon>
        <taxon>Fabales</taxon>
        <taxon>Fabaceae</taxon>
        <taxon>Papilionoideae</taxon>
        <taxon>50 kb inversion clade</taxon>
        <taxon>NPAAA clade</taxon>
        <taxon>Hologalegina</taxon>
        <taxon>IRL clade</taxon>
        <taxon>Trifolieae</taxon>
        <taxon>Trifolium</taxon>
    </lineage>
</organism>
<dbReference type="Proteomes" id="UP000242715">
    <property type="component" value="Unassembled WGS sequence"/>
</dbReference>
<dbReference type="AlphaFoldDB" id="A0A2Z6LPA3"/>
<evidence type="ECO:0000313" key="2">
    <source>
        <dbReference type="Proteomes" id="UP000242715"/>
    </source>
</evidence>